<proteinExistence type="predicted"/>
<evidence type="ECO:0000313" key="5">
    <source>
        <dbReference type="WBParaSite" id="GPLIN_000182500"/>
    </source>
</evidence>
<reference evidence="4" key="1">
    <citation type="submission" date="2013-12" db="EMBL/GenBank/DDBJ databases">
        <authorList>
            <person name="Aslett M."/>
        </authorList>
    </citation>
    <scope>NUCLEOTIDE SEQUENCE [LARGE SCALE GENOMIC DNA]</scope>
    <source>
        <strain evidence="4">Lindley</strain>
    </source>
</reference>
<keyword evidence="4" id="KW-1185">Reference proteome</keyword>
<dbReference type="AlphaFoldDB" id="A0A183BMJ0"/>
<evidence type="ECO:0000259" key="3">
    <source>
        <dbReference type="PROSITE" id="PS51670"/>
    </source>
</evidence>
<feature type="region of interest" description="Disordered" evidence="2">
    <location>
        <begin position="335"/>
        <end position="357"/>
    </location>
</feature>
<sequence length="372" mass="41271">MFCSNFEDDESDVSLDMSDLVTVGGSDDAGAGGVSDDDEAKLKLVSGHSGKRVPEERIDAESRGPVTHQTWLLSAVGPGYDETAEDDGSSEQPMMLNTSTAVPTTTGTDTDTCFNYHKLCDFWAKMGECLNNPFWMRPHCQLSCKSCGETLGDISTPPPRSGGCNNEHILCPFWAFIGECARNPRWMSLNCRATANWSAGGRAGVVAHLLFRHRHFRAFCFSSRSIPGFIIVLEVLRSQSRPLRLKYFETQVPTLHPRRGSSAPDDDWGCSARRPLTSSPSLPRWLPPQREPLLHHLPLHHHPRPLPTQFPQLQYSTIQVPPPAPLPLVPPSATTLGPTMGRRLSTQKRSTPQPPHSAMHLHHLMEQYNRAQ</sequence>
<reference evidence="4" key="2">
    <citation type="submission" date="2014-05" db="EMBL/GenBank/DDBJ databases">
        <title>The genome and life-stage specific transcriptomes of Globodera pallida elucidate key aspects of plant parasitism by a cyst nematode.</title>
        <authorList>
            <person name="Cotton J.A."/>
            <person name="Lilley C.J."/>
            <person name="Jones L.M."/>
            <person name="Kikuchi T."/>
            <person name="Reid A.J."/>
            <person name="Thorpe P."/>
            <person name="Tsai I.J."/>
            <person name="Beasley H."/>
            <person name="Blok V."/>
            <person name="Cock P.J.A."/>
            <person name="Van den Akker S.E."/>
            <person name="Holroyd N."/>
            <person name="Hunt M."/>
            <person name="Mantelin S."/>
            <person name="Naghra H."/>
            <person name="Pain A."/>
            <person name="Palomares-Rius J.E."/>
            <person name="Zarowiecki M."/>
            <person name="Berriman M."/>
            <person name="Jones J.T."/>
            <person name="Urwin P.E."/>
        </authorList>
    </citation>
    <scope>NUCLEOTIDE SEQUENCE [LARGE SCALE GENOMIC DNA]</scope>
    <source>
        <strain evidence="4">Lindley</strain>
    </source>
</reference>
<name>A0A183BMJ0_GLOPA</name>
<dbReference type="InterPro" id="IPR003582">
    <property type="entry name" value="ShKT_dom"/>
</dbReference>
<organism evidence="4 5">
    <name type="scientific">Globodera pallida</name>
    <name type="common">Potato cyst nematode worm</name>
    <name type="synonym">Heterodera pallida</name>
    <dbReference type="NCBI Taxonomy" id="36090"/>
    <lineage>
        <taxon>Eukaryota</taxon>
        <taxon>Metazoa</taxon>
        <taxon>Ecdysozoa</taxon>
        <taxon>Nematoda</taxon>
        <taxon>Chromadorea</taxon>
        <taxon>Rhabditida</taxon>
        <taxon>Tylenchina</taxon>
        <taxon>Tylenchomorpha</taxon>
        <taxon>Tylenchoidea</taxon>
        <taxon>Heteroderidae</taxon>
        <taxon>Heteroderinae</taxon>
        <taxon>Globodera</taxon>
    </lineage>
</organism>
<dbReference type="WBParaSite" id="GPLIN_000182500">
    <property type="protein sequence ID" value="GPLIN_000182500"/>
    <property type="gene ID" value="GPLIN_000182500"/>
</dbReference>
<dbReference type="PROSITE" id="PS51670">
    <property type="entry name" value="SHKT"/>
    <property type="match status" value="1"/>
</dbReference>
<evidence type="ECO:0000256" key="2">
    <source>
        <dbReference type="SAM" id="MobiDB-lite"/>
    </source>
</evidence>
<feature type="domain" description="ShKT" evidence="3">
    <location>
        <begin position="113"/>
        <end position="147"/>
    </location>
</feature>
<accession>A0A183BMJ0</accession>
<keyword evidence="1" id="KW-1015">Disulfide bond</keyword>
<feature type="region of interest" description="Disordered" evidence="2">
    <location>
        <begin position="255"/>
        <end position="287"/>
    </location>
</feature>
<evidence type="ECO:0000313" key="4">
    <source>
        <dbReference type="Proteomes" id="UP000050741"/>
    </source>
</evidence>
<dbReference type="SMART" id="SM00254">
    <property type="entry name" value="ShKT"/>
    <property type="match status" value="2"/>
</dbReference>
<dbReference type="Proteomes" id="UP000050741">
    <property type="component" value="Unassembled WGS sequence"/>
</dbReference>
<dbReference type="Pfam" id="PF01549">
    <property type="entry name" value="ShK"/>
    <property type="match status" value="2"/>
</dbReference>
<evidence type="ECO:0000256" key="1">
    <source>
        <dbReference type="PROSITE-ProRule" id="PRU01005"/>
    </source>
</evidence>
<feature type="disulfide bond" evidence="1">
    <location>
        <begin position="113"/>
        <end position="147"/>
    </location>
</feature>
<reference evidence="5" key="3">
    <citation type="submission" date="2016-06" db="UniProtKB">
        <authorList>
            <consortium name="WormBaseParasite"/>
        </authorList>
    </citation>
    <scope>IDENTIFICATION</scope>
</reference>
<comment type="caution">
    <text evidence="1">Lacks conserved residue(s) required for the propagation of feature annotation.</text>
</comment>
<protein>
    <submittedName>
        <fullName evidence="5">ShKT domain-containing protein</fullName>
    </submittedName>
</protein>